<keyword evidence="4" id="KW-1185">Reference proteome</keyword>
<evidence type="ECO:0000313" key="3">
    <source>
        <dbReference type="EMBL" id="ROT38135.1"/>
    </source>
</evidence>
<protein>
    <submittedName>
        <fullName evidence="3">Uncharacterized protein</fullName>
    </submittedName>
</protein>
<dbReference type="GeneID" id="39582746"/>
<dbReference type="Proteomes" id="UP000272025">
    <property type="component" value="Unassembled WGS sequence"/>
</dbReference>
<keyword evidence="2" id="KW-0472">Membrane</keyword>
<feature type="compositionally biased region" description="Basic and acidic residues" evidence="1">
    <location>
        <begin position="128"/>
        <end position="157"/>
    </location>
</feature>
<sequence length="708" mass="78939">MTGKTYCKRHEICVIPGCHTTPDTHPDAGNVFVCPKRNKAASDLHSLMHNPGPTYEEFYRNRSHPRNAPNTRPGFDVLPGCIKCAAISGAHPRNGTNNAAAETSVVVLCLDHARDVLASVERKEPRLPLLARDREQSGHGRPQDRRPLDDYDHEPAPHRRQSISSNDSDYPLRNKDEANGSPLRLDRRRSVTFADVDSDDYPHYRGLGSVDNGPSPHNGRRTDIDHNPASHRPRASTRNESTAPLNHDGGVGGASSHKYRDGIPITDETESEESDESITEREESSRRRLQQQRQDVLRRREQRAATTATHQAYQAPAVESPSTAKVRARSPSLTPSLVSVRDKTMRGANPSIPGKKGEEKKMQEELKKREDKLKQKGGDLKKNENELKTKQNAEKRKQELFIQAAREELSKFQDTEYNILRNQFADFILTRHDFHEQKKKLQQKHSAQMLNLENELRWRFANEDGFDPYPASPSTERNTSCLAISLSEFGLSRPSVLSLYQTHCRTVNIRKVGQWDGGGVASREEKPLGAWSQMGLTDGPGQPNLLNLLVLLVLLLFLILFLPLLSSASSLSSSIYPYTKQLGGQPITIKTTADNVQVIVRLSHTIEPPWAGWFFAITSTYILSKLISRARPARVVSTVSRADLDDLKDNTKNTTPLHNPLASASASIPTDVLEVGVEDISALESTTPPVQSPSYTLLPLCRQLASIQ</sequence>
<feature type="transmembrane region" description="Helical" evidence="2">
    <location>
        <begin position="545"/>
        <end position="565"/>
    </location>
</feature>
<feature type="compositionally biased region" description="Low complexity" evidence="1">
    <location>
        <begin position="304"/>
        <end position="317"/>
    </location>
</feature>
<reference evidence="3 4" key="1">
    <citation type="journal article" date="2018" name="Mol. Ecol.">
        <title>The obligate alkalophilic soda-lake fungus Sodiomyces alkalinus has shifted to a protein diet.</title>
        <authorList>
            <person name="Grum-Grzhimaylo A.A."/>
            <person name="Falkoski D.L."/>
            <person name="van den Heuvel J."/>
            <person name="Valero-Jimenez C.A."/>
            <person name="Min B."/>
            <person name="Choi I.G."/>
            <person name="Lipzen A."/>
            <person name="Daum C.G."/>
            <person name="Aanen D.K."/>
            <person name="Tsang A."/>
            <person name="Henrissat B."/>
            <person name="Bilanenko E.N."/>
            <person name="de Vries R.P."/>
            <person name="van Kan J.A.L."/>
            <person name="Grigoriev I.V."/>
            <person name="Debets A.J.M."/>
        </authorList>
    </citation>
    <scope>NUCLEOTIDE SEQUENCE [LARGE SCALE GENOMIC DNA]</scope>
    <source>
        <strain evidence="3 4">F11</strain>
    </source>
</reference>
<evidence type="ECO:0000313" key="4">
    <source>
        <dbReference type="Proteomes" id="UP000272025"/>
    </source>
</evidence>
<accession>A0A3N2PUF3</accession>
<dbReference type="RefSeq" id="XP_028465941.1">
    <property type="nucleotide sequence ID" value="XM_028614268.1"/>
</dbReference>
<proteinExistence type="predicted"/>
<dbReference type="EMBL" id="ML119056">
    <property type="protein sequence ID" value="ROT38135.1"/>
    <property type="molecule type" value="Genomic_DNA"/>
</dbReference>
<evidence type="ECO:0000256" key="2">
    <source>
        <dbReference type="SAM" id="Phobius"/>
    </source>
</evidence>
<organism evidence="3 4">
    <name type="scientific">Sodiomyces alkalinus (strain CBS 110278 / VKM F-3762 / F11)</name>
    <name type="common">Alkaliphilic filamentous fungus</name>
    <dbReference type="NCBI Taxonomy" id="1314773"/>
    <lineage>
        <taxon>Eukaryota</taxon>
        <taxon>Fungi</taxon>
        <taxon>Dikarya</taxon>
        <taxon>Ascomycota</taxon>
        <taxon>Pezizomycotina</taxon>
        <taxon>Sordariomycetes</taxon>
        <taxon>Hypocreomycetidae</taxon>
        <taxon>Glomerellales</taxon>
        <taxon>Plectosphaerellaceae</taxon>
        <taxon>Sodiomyces</taxon>
    </lineage>
</organism>
<feature type="compositionally biased region" description="Acidic residues" evidence="1">
    <location>
        <begin position="267"/>
        <end position="277"/>
    </location>
</feature>
<name>A0A3N2PUF3_SODAK</name>
<feature type="region of interest" description="Disordered" evidence="1">
    <location>
        <begin position="128"/>
        <end position="391"/>
    </location>
</feature>
<gene>
    <name evidence="3" type="ORF">SODALDRAFT_360470</name>
</gene>
<dbReference type="AlphaFoldDB" id="A0A3N2PUF3"/>
<feature type="compositionally biased region" description="Basic and acidic residues" evidence="1">
    <location>
        <begin position="170"/>
        <end position="189"/>
    </location>
</feature>
<keyword evidence="2" id="KW-1133">Transmembrane helix</keyword>
<keyword evidence="2" id="KW-0812">Transmembrane</keyword>
<feature type="compositionally biased region" description="Basic and acidic residues" evidence="1">
    <location>
        <begin position="355"/>
        <end position="391"/>
    </location>
</feature>
<evidence type="ECO:0000256" key="1">
    <source>
        <dbReference type="SAM" id="MobiDB-lite"/>
    </source>
</evidence>